<evidence type="ECO:0000256" key="1">
    <source>
        <dbReference type="ARBA" id="ARBA00008956"/>
    </source>
</evidence>
<name>A0A834ZN31_TETSI</name>
<sequence>MASLKTISAALKLVDVKKEDLRKAFEDLQAHSSSLASFTLQWKDLEDHFGSIQKSLEERFKELESKDSQSVNGSAQLTSLPEKKQSPDKQSLSVSVAVKKIAESAVSPRPELKSLCVKMDGKGLRSYVMEHRKDLNSMRDELAVAFLSASDPAKLVLDAMQGFYPPNSKGDKDGELAATRRTCILLLEQLMKISTQIKPQVKENSKKLAVEWKGKISTDGESPLEALAFLQLLATYGLVSAFNTDEVLDLVASVVRRRQSIDLCRLLGFTEKMPGSFLLMEPAIFVFLVTDFIQKLISKGKHLDAVRFVYAFELAEKFPPVPLLKAYVKDSKKVAQEIRKKGNNSLQSQNEATAKEIAALKAVIKYVGDHKLESQYPRENLEKRVEQLEKQKADRKRPAAAPATKPQQHQPGNKRPRQAAPPPASKPVACGTSTAPLIQRANLQPSGLLPNQVSPYLSSSAGPYGLAGSNPSVAPYMNSSAGLYGLSGTPMGFAGNLSPTRSHLYSSESLTTPGYYDRSTTYGGYGLPPQYRPSYYP</sequence>
<feature type="region of interest" description="Disordered" evidence="5">
    <location>
        <begin position="64"/>
        <end position="91"/>
    </location>
</feature>
<dbReference type="PANTHER" id="PTHR31791">
    <property type="entry name" value="FRIGIDA-LIKE PROTEIN 3-RELATED"/>
    <property type="match status" value="1"/>
</dbReference>
<keyword evidence="2 4" id="KW-0221">Differentiation</keyword>
<comment type="similarity">
    <text evidence="1 4">Belongs to the Frigida family.</text>
</comment>
<evidence type="ECO:0000256" key="3">
    <source>
        <dbReference type="ARBA" id="ARBA00023089"/>
    </source>
</evidence>
<dbReference type="GO" id="GO:0030154">
    <property type="term" value="P:cell differentiation"/>
    <property type="evidence" value="ECO:0007669"/>
    <property type="project" value="UniProtKB-KW"/>
</dbReference>
<accession>A0A834ZN31</accession>
<evidence type="ECO:0000313" key="6">
    <source>
        <dbReference type="EMBL" id="KAF8410834.1"/>
    </source>
</evidence>
<comment type="caution">
    <text evidence="6">The sequence shown here is derived from an EMBL/GenBank/DDBJ whole genome shotgun (WGS) entry which is preliminary data.</text>
</comment>
<organism evidence="6 7">
    <name type="scientific">Tetracentron sinense</name>
    <name type="common">Spur-leaf</name>
    <dbReference type="NCBI Taxonomy" id="13715"/>
    <lineage>
        <taxon>Eukaryota</taxon>
        <taxon>Viridiplantae</taxon>
        <taxon>Streptophyta</taxon>
        <taxon>Embryophyta</taxon>
        <taxon>Tracheophyta</taxon>
        <taxon>Spermatophyta</taxon>
        <taxon>Magnoliopsida</taxon>
        <taxon>Trochodendrales</taxon>
        <taxon>Trochodendraceae</taxon>
        <taxon>Tetracentron</taxon>
    </lineage>
</organism>
<proteinExistence type="inferred from homology"/>
<dbReference type="Proteomes" id="UP000655225">
    <property type="component" value="Unassembled WGS sequence"/>
</dbReference>
<reference evidence="6 7" key="1">
    <citation type="submission" date="2020-04" db="EMBL/GenBank/DDBJ databases">
        <title>Plant Genome Project.</title>
        <authorList>
            <person name="Zhang R.-G."/>
        </authorList>
    </citation>
    <scope>NUCLEOTIDE SEQUENCE [LARGE SCALE GENOMIC DNA]</scope>
    <source>
        <strain evidence="6">YNK0</strain>
        <tissue evidence="6">Leaf</tissue>
    </source>
</reference>
<keyword evidence="4" id="KW-0217">Developmental protein</keyword>
<evidence type="ECO:0000256" key="2">
    <source>
        <dbReference type="ARBA" id="ARBA00022782"/>
    </source>
</evidence>
<dbReference type="Pfam" id="PF07899">
    <property type="entry name" value="Frigida"/>
    <property type="match status" value="1"/>
</dbReference>
<evidence type="ECO:0000256" key="5">
    <source>
        <dbReference type="SAM" id="MobiDB-lite"/>
    </source>
</evidence>
<dbReference type="PANTHER" id="PTHR31791:SF47">
    <property type="entry name" value="INACTIVE FRIGIDA-LIKE PROTEIN 2"/>
    <property type="match status" value="1"/>
</dbReference>
<dbReference type="OMA" id="CERMDGK"/>
<feature type="compositionally biased region" description="Low complexity" evidence="5">
    <location>
        <begin position="399"/>
        <end position="411"/>
    </location>
</feature>
<feature type="compositionally biased region" description="Polar residues" evidence="5">
    <location>
        <begin position="68"/>
        <end position="79"/>
    </location>
</feature>
<keyword evidence="3 4" id="KW-0287">Flowering</keyword>
<keyword evidence="7" id="KW-1185">Reference proteome</keyword>
<dbReference type="GO" id="GO:0009908">
    <property type="term" value="P:flower development"/>
    <property type="evidence" value="ECO:0007669"/>
    <property type="project" value="UniProtKB-KW"/>
</dbReference>
<dbReference type="AlphaFoldDB" id="A0A834ZN31"/>
<gene>
    <name evidence="6" type="ORF">HHK36_003371</name>
</gene>
<evidence type="ECO:0000256" key="4">
    <source>
        <dbReference type="RuleBase" id="RU364012"/>
    </source>
</evidence>
<feature type="region of interest" description="Disordered" evidence="5">
    <location>
        <begin position="518"/>
        <end position="537"/>
    </location>
</feature>
<evidence type="ECO:0000313" key="7">
    <source>
        <dbReference type="Proteomes" id="UP000655225"/>
    </source>
</evidence>
<dbReference type="OrthoDB" id="1166059at2759"/>
<dbReference type="InterPro" id="IPR012474">
    <property type="entry name" value="Frigida"/>
</dbReference>
<feature type="region of interest" description="Disordered" evidence="5">
    <location>
        <begin position="388"/>
        <end position="431"/>
    </location>
</feature>
<protein>
    <recommendedName>
        <fullName evidence="4">FRIGIDA-like protein</fullName>
    </recommendedName>
</protein>
<dbReference type="EMBL" id="JABCRI010000002">
    <property type="protein sequence ID" value="KAF8410834.1"/>
    <property type="molecule type" value="Genomic_DNA"/>
</dbReference>